<feature type="transmembrane region" description="Helical" evidence="6">
    <location>
        <begin position="155"/>
        <end position="176"/>
    </location>
</feature>
<evidence type="ECO:0000256" key="4">
    <source>
        <dbReference type="ARBA" id="ARBA00022989"/>
    </source>
</evidence>
<proteinExistence type="predicted"/>
<evidence type="ECO:0000313" key="7">
    <source>
        <dbReference type="EMBL" id="NIJ22707.1"/>
    </source>
</evidence>
<name>A0ABX0TZW8_9SPHN</name>
<evidence type="ECO:0000313" key="8">
    <source>
        <dbReference type="Proteomes" id="UP000788153"/>
    </source>
</evidence>
<feature type="transmembrane region" description="Helical" evidence="6">
    <location>
        <begin position="241"/>
        <end position="274"/>
    </location>
</feature>
<dbReference type="CDD" id="cd06579">
    <property type="entry name" value="TM_PBP1_transp_AraH_like"/>
    <property type="match status" value="1"/>
</dbReference>
<dbReference type="InterPro" id="IPR001851">
    <property type="entry name" value="ABC_transp_permease"/>
</dbReference>
<keyword evidence="3 6" id="KW-0812">Transmembrane</keyword>
<evidence type="ECO:0000256" key="5">
    <source>
        <dbReference type="ARBA" id="ARBA00023136"/>
    </source>
</evidence>
<dbReference type="PANTHER" id="PTHR32196:SF37">
    <property type="entry name" value="L-ARABINOSE TRANSPORT SYSTEM PERMEASE PROTEIN ARAH"/>
    <property type="match status" value="1"/>
</dbReference>
<evidence type="ECO:0000256" key="3">
    <source>
        <dbReference type="ARBA" id="ARBA00022692"/>
    </source>
</evidence>
<keyword evidence="2" id="KW-1003">Cell membrane</keyword>
<keyword evidence="5 6" id="KW-0472">Membrane</keyword>
<organism evidence="7 8">
    <name type="scientific">Sphingomonas japonica</name>
    <dbReference type="NCBI Taxonomy" id="511662"/>
    <lineage>
        <taxon>Bacteria</taxon>
        <taxon>Pseudomonadati</taxon>
        <taxon>Pseudomonadota</taxon>
        <taxon>Alphaproteobacteria</taxon>
        <taxon>Sphingomonadales</taxon>
        <taxon>Sphingomonadaceae</taxon>
        <taxon>Sphingomonas</taxon>
    </lineage>
</organism>
<evidence type="ECO:0000256" key="2">
    <source>
        <dbReference type="ARBA" id="ARBA00022475"/>
    </source>
</evidence>
<protein>
    <submittedName>
        <fullName evidence="7">L-arabinose transport system permease protein</fullName>
    </submittedName>
</protein>
<feature type="transmembrane region" description="Helical" evidence="6">
    <location>
        <begin position="36"/>
        <end position="58"/>
    </location>
</feature>
<keyword evidence="4 6" id="KW-1133">Transmembrane helix</keyword>
<comment type="subcellular location">
    <subcellularLocation>
        <location evidence="1">Cell membrane</location>
        <topology evidence="1">Multi-pass membrane protein</topology>
    </subcellularLocation>
</comment>
<feature type="transmembrane region" description="Helical" evidence="6">
    <location>
        <begin position="116"/>
        <end position="134"/>
    </location>
</feature>
<sequence length="336" mass="34400">MTSSALLRRLAPLAALLVLVFALSLFVPDFLGPRNLRGLLLSVTLVGTIAATMMLVLAMREVDLSVGSTVALSGVLAAVVIANSGSVLLGVVAGLLGGAAVGFVNGVVVARLQVNSLIVTLAMMEIVRGLAFLASGGESVAIPAERFYELGSGAFLGLNYPIWVMLCSFALFGFVLNRTVFGRNILAIGGNPEAARLAGVPVTRVRILVFVAQGLVAGLAGIILAARITSGQPNTSIGLELAVISACVLGGVSLAGGVGTIAGVVIGVLIMGAAQNALNLLNVPTFYQYVVRGGILLVAVIIDRMRQTGTLGSLGFLVRPRAPTSQPAPKREEPHG</sequence>
<dbReference type="EMBL" id="JAASQP010000001">
    <property type="protein sequence ID" value="NIJ22707.1"/>
    <property type="molecule type" value="Genomic_DNA"/>
</dbReference>
<feature type="transmembrane region" description="Helical" evidence="6">
    <location>
        <begin position="286"/>
        <end position="302"/>
    </location>
</feature>
<feature type="transmembrane region" description="Helical" evidence="6">
    <location>
        <begin position="70"/>
        <end position="96"/>
    </location>
</feature>
<keyword evidence="8" id="KW-1185">Reference proteome</keyword>
<comment type="caution">
    <text evidence="7">The sequence shown here is derived from an EMBL/GenBank/DDBJ whole genome shotgun (WGS) entry which is preliminary data.</text>
</comment>
<dbReference type="Proteomes" id="UP000788153">
    <property type="component" value="Unassembled WGS sequence"/>
</dbReference>
<gene>
    <name evidence="7" type="ORF">FHT01_000249</name>
</gene>
<reference evidence="7 8" key="1">
    <citation type="submission" date="2020-03" db="EMBL/GenBank/DDBJ databases">
        <title>Genomic Encyclopedia of Type Strains, Phase IV (KMG-IV): sequencing the most valuable type-strain genomes for metagenomic binning, comparative biology and taxonomic classification.</title>
        <authorList>
            <person name="Goeker M."/>
        </authorList>
    </citation>
    <scope>NUCLEOTIDE SEQUENCE [LARGE SCALE GENOMIC DNA]</scope>
    <source>
        <strain evidence="7 8">DSM 22753</strain>
    </source>
</reference>
<evidence type="ECO:0000256" key="6">
    <source>
        <dbReference type="SAM" id="Phobius"/>
    </source>
</evidence>
<dbReference type="RefSeq" id="WP_140047927.1">
    <property type="nucleotide sequence ID" value="NZ_BAAAEV010000001.1"/>
</dbReference>
<accession>A0ABX0TZW8</accession>
<evidence type="ECO:0000256" key="1">
    <source>
        <dbReference type="ARBA" id="ARBA00004651"/>
    </source>
</evidence>
<feature type="transmembrane region" description="Helical" evidence="6">
    <location>
        <begin position="207"/>
        <end position="229"/>
    </location>
</feature>
<dbReference type="PANTHER" id="PTHR32196">
    <property type="entry name" value="ABC TRANSPORTER PERMEASE PROTEIN YPHD-RELATED-RELATED"/>
    <property type="match status" value="1"/>
</dbReference>
<dbReference type="NCBIfam" id="NF008441">
    <property type="entry name" value="PRK11285.1"/>
    <property type="match status" value="1"/>
</dbReference>
<dbReference type="Pfam" id="PF02653">
    <property type="entry name" value="BPD_transp_2"/>
    <property type="match status" value="1"/>
</dbReference>